<reference evidence="3 5" key="1">
    <citation type="submission" date="2024-07" db="EMBL/GenBank/DDBJ databases">
        <title>Description of Labrys sedimenti sp. nov., isolated from a diclofenac-degrading enrichment culture.</title>
        <authorList>
            <person name="Tancsics A."/>
            <person name="Csepanyi A."/>
        </authorList>
    </citation>
    <scope>NUCLEOTIDE SEQUENCE [LARGE SCALE GENOMIC DNA]</scope>
    <source>
        <strain evidence="3 5">LMG 23578</strain>
    </source>
</reference>
<sequence length="124" mass="13761">MATFKVMGPLGLLQHRRWEDIASMILGAAIIISPLWLGTTETPTVMLVTALVGAAVVVLASLEVVFLRRWEEILALACGLWLAIQPFVFAYDPPLRNWHIVLGALVAILAILELWQDRNRDMSA</sequence>
<dbReference type="EMBL" id="JBFNQD010000013">
    <property type="protein sequence ID" value="MEW9309225.1"/>
    <property type="molecule type" value="Genomic_DNA"/>
</dbReference>
<evidence type="ECO:0000313" key="3">
    <source>
        <dbReference type="EMBL" id="MEW9309225.1"/>
    </source>
</evidence>
<name>A0ABV3PUA9_9HYPH</name>
<keyword evidence="5" id="KW-1185">Reference proteome</keyword>
<dbReference type="InterPro" id="IPR005530">
    <property type="entry name" value="SPW"/>
</dbReference>
<gene>
    <name evidence="3" type="ORF">ABXS05_26995</name>
    <name evidence="4" type="ORF">ACETRX_25135</name>
</gene>
<reference evidence="4 6" key="2">
    <citation type="submission" date="2024-09" db="EMBL/GenBank/DDBJ databases">
        <title>Description of Labrys sedimenti sp. nov., isolated from a diclofenac-degrading enrichment culture, and genome-based reclassification of Labrys portucalensis as a later heterotypic synonym of Labrys neptuniae.</title>
        <authorList>
            <person name="Tancsics A."/>
            <person name="Csepanyi A."/>
        </authorList>
    </citation>
    <scope>NUCLEOTIDE SEQUENCE [LARGE SCALE GENOMIC DNA]</scope>
    <source>
        <strain evidence="4 6">LMG 23412</strain>
    </source>
</reference>
<organism evidence="3 5">
    <name type="scientific">Labrys neptuniae</name>
    <dbReference type="NCBI Taxonomy" id="376174"/>
    <lineage>
        <taxon>Bacteria</taxon>
        <taxon>Pseudomonadati</taxon>
        <taxon>Pseudomonadota</taxon>
        <taxon>Alphaproteobacteria</taxon>
        <taxon>Hyphomicrobiales</taxon>
        <taxon>Xanthobacteraceae</taxon>
        <taxon>Labrys</taxon>
    </lineage>
</organism>
<comment type="caution">
    <text evidence="3">The sequence shown here is derived from an EMBL/GenBank/DDBJ whole genome shotgun (WGS) entry which is preliminary data.</text>
</comment>
<feature type="transmembrane region" description="Helical" evidence="1">
    <location>
        <begin position="97"/>
        <end position="115"/>
    </location>
</feature>
<dbReference type="EMBL" id="JBHGPK010000014">
    <property type="protein sequence ID" value="MFC2252946.1"/>
    <property type="molecule type" value="Genomic_DNA"/>
</dbReference>
<feature type="domain" description="SPW repeat-containing integral membrane" evidence="2">
    <location>
        <begin position="18"/>
        <end position="110"/>
    </location>
</feature>
<keyword evidence="1" id="KW-0472">Membrane</keyword>
<accession>A0ABV3PUA9</accession>
<keyword evidence="1" id="KW-0812">Transmembrane</keyword>
<feature type="transmembrane region" description="Helical" evidence="1">
    <location>
        <begin position="45"/>
        <end position="66"/>
    </location>
</feature>
<feature type="transmembrane region" description="Helical" evidence="1">
    <location>
        <begin position="73"/>
        <end position="91"/>
    </location>
</feature>
<dbReference type="Proteomes" id="UP001595190">
    <property type="component" value="Unassembled WGS sequence"/>
</dbReference>
<feature type="transmembrane region" description="Helical" evidence="1">
    <location>
        <begin position="21"/>
        <end position="39"/>
    </location>
</feature>
<dbReference type="Proteomes" id="UP001555786">
    <property type="component" value="Unassembled WGS sequence"/>
</dbReference>
<evidence type="ECO:0000313" key="5">
    <source>
        <dbReference type="Proteomes" id="UP001555786"/>
    </source>
</evidence>
<evidence type="ECO:0000313" key="6">
    <source>
        <dbReference type="Proteomes" id="UP001595190"/>
    </source>
</evidence>
<dbReference type="Pfam" id="PF03779">
    <property type="entry name" value="SPW"/>
    <property type="match status" value="1"/>
</dbReference>
<dbReference type="RefSeq" id="WP_367625991.1">
    <property type="nucleotide sequence ID" value="NZ_JBFNQD010000013.1"/>
</dbReference>
<evidence type="ECO:0000313" key="4">
    <source>
        <dbReference type="EMBL" id="MFC2252946.1"/>
    </source>
</evidence>
<proteinExistence type="predicted"/>
<keyword evidence="1" id="KW-1133">Transmembrane helix</keyword>
<protein>
    <recommendedName>
        <fullName evidence="2">SPW repeat-containing integral membrane domain-containing protein</fullName>
    </recommendedName>
</protein>
<evidence type="ECO:0000256" key="1">
    <source>
        <dbReference type="SAM" id="Phobius"/>
    </source>
</evidence>
<evidence type="ECO:0000259" key="2">
    <source>
        <dbReference type="Pfam" id="PF03779"/>
    </source>
</evidence>